<sequence length="67" mass="7735">FERFLNPERISMPDFDIDFDVEGRERVIDYVRDKYGAEKVCQISTFGSLGAKAALRNVARVLDFPYS</sequence>
<gene>
    <name evidence="2" type="ORF">GWO12_08675</name>
</gene>
<dbReference type="PANTHER" id="PTHR32294">
    <property type="entry name" value="DNA POLYMERASE III SUBUNIT ALPHA"/>
    <property type="match status" value="1"/>
</dbReference>
<dbReference type="InterPro" id="IPR004805">
    <property type="entry name" value="DnaE2/DnaE/PolC"/>
</dbReference>
<evidence type="ECO:0000313" key="3">
    <source>
        <dbReference type="Proteomes" id="UP000702544"/>
    </source>
</evidence>
<comment type="caution">
    <text evidence="2">The sequence shown here is derived from an EMBL/GenBank/DDBJ whole genome shotgun (WGS) entry which is preliminary data.</text>
</comment>
<evidence type="ECO:0000313" key="2">
    <source>
        <dbReference type="EMBL" id="NIR75170.1"/>
    </source>
</evidence>
<dbReference type="InterPro" id="IPR011708">
    <property type="entry name" value="DNA_pol3_alpha_NTPase_dom"/>
</dbReference>
<protein>
    <recommendedName>
        <fullName evidence="1">Bacterial DNA polymerase III alpha subunit NTPase domain-containing protein</fullName>
    </recommendedName>
</protein>
<evidence type="ECO:0000259" key="1">
    <source>
        <dbReference type="Pfam" id="PF07733"/>
    </source>
</evidence>
<organism evidence="2 3">
    <name type="scientific">Candidatus Kutchimonas denitrificans</name>
    <dbReference type="NCBI Taxonomy" id="3056748"/>
    <lineage>
        <taxon>Bacteria</taxon>
        <taxon>Pseudomonadati</taxon>
        <taxon>Gemmatimonadota</taxon>
        <taxon>Gemmatimonadia</taxon>
        <taxon>Candidatus Palauibacterales</taxon>
        <taxon>Candidatus Palauibacteraceae</taxon>
        <taxon>Candidatus Kutchimonas</taxon>
    </lineage>
</organism>
<feature type="domain" description="Bacterial DNA polymerase III alpha subunit NTPase" evidence="1">
    <location>
        <begin position="1"/>
        <end position="66"/>
    </location>
</feature>
<dbReference type="GO" id="GO:0006260">
    <property type="term" value="P:DNA replication"/>
    <property type="evidence" value="ECO:0007669"/>
    <property type="project" value="InterPro"/>
</dbReference>
<feature type="non-terminal residue" evidence="2">
    <location>
        <position position="1"/>
    </location>
</feature>
<dbReference type="Pfam" id="PF07733">
    <property type="entry name" value="DNA_pol3_alpha"/>
    <property type="match status" value="1"/>
</dbReference>
<dbReference type="GO" id="GO:0008408">
    <property type="term" value="F:3'-5' exonuclease activity"/>
    <property type="evidence" value="ECO:0007669"/>
    <property type="project" value="InterPro"/>
</dbReference>
<name>A0AAE4Z7F6_9BACT</name>
<dbReference type="PANTHER" id="PTHR32294:SF0">
    <property type="entry name" value="DNA POLYMERASE III SUBUNIT ALPHA"/>
    <property type="match status" value="1"/>
</dbReference>
<dbReference type="AlphaFoldDB" id="A0AAE4Z7F6"/>
<feature type="non-terminal residue" evidence="2">
    <location>
        <position position="67"/>
    </location>
</feature>
<dbReference type="Proteomes" id="UP000702544">
    <property type="component" value="Unassembled WGS sequence"/>
</dbReference>
<reference evidence="2 3" key="1">
    <citation type="submission" date="2020-01" db="EMBL/GenBank/DDBJ databases">
        <title>Genomes assembled from Gulf of Kutch pelagic sediment metagenomes.</title>
        <authorList>
            <person name="Chandrashekar M."/>
            <person name="Mahajan M.S."/>
            <person name="Dave K.J."/>
            <person name="Vatsa P."/>
            <person name="Nathani N.M."/>
        </authorList>
    </citation>
    <scope>NUCLEOTIDE SEQUENCE [LARGE SCALE GENOMIC DNA]</scope>
    <source>
        <strain evidence="2">KS3-K002</strain>
    </source>
</reference>
<proteinExistence type="predicted"/>
<accession>A0AAE4Z7F6</accession>
<dbReference type="EMBL" id="JAACAK010000065">
    <property type="protein sequence ID" value="NIR75170.1"/>
    <property type="molecule type" value="Genomic_DNA"/>
</dbReference>